<reference evidence="1 2" key="1">
    <citation type="submission" date="2017-05" db="EMBL/GenBank/DDBJ databases">
        <authorList>
            <person name="Varghese N."/>
            <person name="Submissions S."/>
        </authorList>
    </citation>
    <scope>NUCLEOTIDE SEQUENCE [LARGE SCALE GENOMIC DNA]</scope>
    <source>
        <strain evidence="1 2">DSM 25457</strain>
    </source>
</reference>
<accession>A0ABY1Q3Z8</accession>
<sequence>MTPWSANASDQSLVNGITCVKLVERNAENVGCMGHLRASIRWTQMRFMQVLNIIGQWCLLQRWIDAFVWRCLSAAKASLQCIQAQCNQTSISRSCGHTVLKRTRYLKVLLKLTAVQTMECAETRSVETSANPWGSTKSLTKQNALEDQGWLAIGQLNKSR</sequence>
<name>A0ABY1Q3Z8_9BACT</name>
<evidence type="ECO:0000313" key="2">
    <source>
        <dbReference type="Proteomes" id="UP001158067"/>
    </source>
</evidence>
<proteinExistence type="predicted"/>
<gene>
    <name evidence="1" type="ORF">SAMN06265222_106102</name>
</gene>
<comment type="caution">
    <text evidence="1">The sequence shown here is derived from an EMBL/GenBank/DDBJ whole genome shotgun (WGS) entry which is preliminary data.</text>
</comment>
<keyword evidence="2" id="KW-1185">Reference proteome</keyword>
<dbReference type="Proteomes" id="UP001158067">
    <property type="component" value="Unassembled WGS sequence"/>
</dbReference>
<protein>
    <submittedName>
        <fullName evidence="1">Uncharacterized protein</fullName>
    </submittedName>
</protein>
<evidence type="ECO:0000313" key="1">
    <source>
        <dbReference type="EMBL" id="SMP58734.1"/>
    </source>
</evidence>
<dbReference type="EMBL" id="FXUG01000006">
    <property type="protein sequence ID" value="SMP58734.1"/>
    <property type="molecule type" value="Genomic_DNA"/>
</dbReference>
<organism evidence="1 2">
    <name type="scientific">Neorhodopirellula lusitana</name>
    <dbReference type="NCBI Taxonomy" id="445327"/>
    <lineage>
        <taxon>Bacteria</taxon>
        <taxon>Pseudomonadati</taxon>
        <taxon>Planctomycetota</taxon>
        <taxon>Planctomycetia</taxon>
        <taxon>Pirellulales</taxon>
        <taxon>Pirellulaceae</taxon>
        <taxon>Neorhodopirellula</taxon>
    </lineage>
</organism>